<feature type="compositionally biased region" description="Basic and acidic residues" evidence="3">
    <location>
        <begin position="870"/>
        <end position="879"/>
    </location>
</feature>
<keyword evidence="2" id="KW-0378">Hydrolase</keyword>
<evidence type="ECO:0000313" key="4">
    <source>
        <dbReference type="EMBL" id="KAJ1110672.1"/>
    </source>
</evidence>
<reference evidence="4" key="1">
    <citation type="journal article" date="2022" name="bioRxiv">
        <title>Sequencing and chromosome-scale assembly of the giantPleurodeles waltlgenome.</title>
        <authorList>
            <person name="Brown T."/>
            <person name="Elewa A."/>
            <person name="Iarovenko S."/>
            <person name="Subramanian E."/>
            <person name="Araus A.J."/>
            <person name="Petzold A."/>
            <person name="Susuki M."/>
            <person name="Suzuki K.-i.T."/>
            <person name="Hayashi T."/>
            <person name="Toyoda A."/>
            <person name="Oliveira C."/>
            <person name="Osipova E."/>
            <person name="Leigh N.D."/>
            <person name="Simon A."/>
            <person name="Yun M.H."/>
        </authorList>
    </citation>
    <scope>NUCLEOTIDE SEQUENCE</scope>
    <source>
        <strain evidence="4">20211129_DDA</strain>
        <tissue evidence="4">Liver</tissue>
    </source>
</reference>
<dbReference type="Proteomes" id="UP001066276">
    <property type="component" value="Chromosome 9"/>
</dbReference>
<comment type="caution">
    <text evidence="4">The sequence shown here is derived from an EMBL/GenBank/DDBJ whole genome shotgun (WGS) entry which is preliminary data.</text>
</comment>
<dbReference type="FunFam" id="3.20.20.140:FF:000027">
    <property type="entry name" value="putative deoxyribonuclease TATDN2"/>
    <property type="match status" value="1"/>
</dbReference>
<protein>
    <submittedName>
        <fullName evidence="4">Uncharacterized protein</fullName>
    </submittedName>
</protein>
<dbReference type="EMBL" id="JANPWB010000013">
    <property type="protein sequence ID" value="KAJ1110672.1"/>
    <property type="molecule type" value="Genomic_DNA"/>
</dbReference>
<feature type="compositionally biased region" description="Polar residues" evidence="3">
    <location>
        <begin position="381"/>
        <end position="410"/>
    </location>
</feature>
<feature type="region of interest" description="Disordered" evidence="3">
    <location>
        <begin position="645"/>
        <end position="664"/>
    </location>
</feature>
<feature type="region of interest" description="Disordered" evidence="3">
    <location>
        <begin position="561"/>
        <end position="585"/>
    </location>
</feature>
<evidence type="ECO:0000256" key="1">
    <source>
        <dbReference type="ARBA" id="ARBA00009275"/>
    </source>
</evidence>
<feature type="compositionally biased region" description="Polar residues" evidence="3">
    <location>
        <begin position="234"/>
        <end position="244"/>
    </location>
</feature>
<feature type="region of interest" description="Disordered" evidence="3">
    <location>
        <begin position="51"/>
        <end position="70"/>
    </location>
</feature>
<feature type="compositionally biased region" description="Polar residues" evidence="3">
    <location>
        <begin position="561"/>
        <end position="572"/>
    </location>
</feature>
<feature type="compositionally biased region" description="Basic and acidic residues" evidence="3">
    <location>
        <begin position="247"/>
        <end position="263"/>
    </location>
</feature>
<feature type="region of interest" description="Disordered" evidence="3">
    <location>
        <begin position="207"/>
        <end position="275"/>
    </location>
</feature>
<gene>
    <name evidence="4" type="ORF">NDU88_008020</name>
</gene>
<dbReference type="PROSITE" id="PS01090">
    <property type="entry name" value="TATD_2"/>
    <property type="match status" value="1"/>
</dbReference>
<dbReference type="CDD" id="cd01310">
    <property type="entry name" value="TatD_DNAse"/>
    <property type="match status" value="1"/>
</dbReference>
<feature type="compositionally biased region" description="Polar residues" evidence="3">
    <location>
        <begin position="338"/>
        <end position="356"/>
    </location>
</feature>
<accession>A0AAV7N7Z0</accession>
<evidence type="ECO:0000256" key="2">
    <source>
        <dbReference type="ARBA" id="ARBA00022801"/>
    </source>
</evidence>
<feature type="region of interest" description="Disordered" evidence="3">
    <location>
        <begin position="300"/>
        <end position="356"/>
    </location>
</feature>
<feature type="region of interest" description="Disordered" evidence="3">
    <location>
        <begin position="381"/>
        <end position="422"/>
    </location>
</feature>
<feature type="region of interest" description="Disordered" evidence="3">
    <location>
        <begin position="856"/>
        <end position="880"/>
    </location>
</feature>
<comment type="similarity">
    <text evidence="1">Belongs to the metallo-dependent hydrolases superfamily. TatD-type hydrolase family.</text>
</comment>
<dbReference type="GO" id="GO:0016788">
    <property type="term" value="F:hydrolase activity, acting on ester bonds"/>
    <property type="evidence" value="ECO:0007669"/>
    <property type="project" value="InterPro"/>
</dbReference>
<dbReference type="PROSITE" id="PS01091">
    <property type="entry name" value="TATD_3"/>
    <property type="match status" value="1"/>
</dbReference>
<sequence length="1161" mass="130408">MQTRIDFPVVPTWVRCECLLLSYSDWQRGGVCLSGVRSAFSAVGGTRLQSEAGSDKVEFTDGPRAQATSPTVLPDRRQAQSNKRHHVMESTGSRKVKCRWDTVPDVSPNKYIKYSDIPEPSYTLGRFQNGQDSPYQSENIVLKKLEEKPGTLDSSEAFSKAKSEMGNEHCAFPRRSAHSLVHHSVNAKPWCVNKTLTPLRKTLFPNQRYHSQPREVAHAQSKPSISEVKHGNVSCVNMDSSSSRLPKVVDKESVQETSSLERRRSTRSRSNQGCPELFMRALQDAIGNSNTSRVKTASVLGEECPPHQRIELSQPVSSSSRSFGYFSGGDQQEHENGQSRSSKLLTNNVSGSRTAGECQQTNLYSCPSSEDSHHVNIESYLESQDGNPLYSKSRNSDTYPSRKSRLNNTAGLRPRQSRHSDPAVYRMAKENRDIDRASDKVKNSITAVYPASRGDVYSNARDSTFRDTTDITSSNNNRGTGTTLYSTARKSLHNYTEIRTLRNNSCNDTDVCLSNENVCRSSIGLPSALDSMNSVTTVFQTSGLRDSNHCNSIVQSTSKDNLYSDYKSNPTASDRRHSGPDGYPSCKMSCSSSTNLYQTLGDSRPNNTERHLLSWESKYNDTTLHLTSVDISCADAVGCPPSKEFSPNDTAIYPRSRDRPLSSTETCQTSKEILHTKLETHKVPIVNSTHVEQQQHVCARRVDLHEEAPRLVFLHEHDSDDDEKKSNADEADLSIGSDFSDVDDVIPFANLSQDEFIQANSLGKESVTPVMYPLPLYRSSWSDYAYYGTSTPLNSSLTARSLLYNSTTNKNGTSRNLTLNTSISSNYSALSDGWCCGLNSLSDSLISQDNNRTITEEPDSLKTENGVVHSPDHDTHQSEWPDLPAKQPRWMYDEFIDTHCHLDMLYSKLPFTGTFAKFRQVYSSTFSKQFQGCIADFCNPRVTKKFPWEDMLQEDMVWGAFGCHPHFARFYNDFHERELLQAMRHPKTVAFGEMGLDYSHKCSTEITVQHKVFERQLQLAVGLRKPLVIHCRDADEDVLRIMKKAVPRDYKIHRHCFTGRFSVIEPFLEAFPNMAVGFTAVVTYPSASEAREAVSKIPLERIIVETDAPYFLPRQVHKRQSQYAHPGLAIHTVNEIARIKELPPTSVLAVLRQNTNQLYSL</sequence>
<dbReference type="PROSITE" id="PS01137">
    <property type="entry name" value="TATD_1"/>
    <property type="match status" value="1"/>
</dbReference>
<dbReference type="Gene3D" id="3.20.20.140">
    <property type="entry name" value="Metal-dependent hydrolases"/>
    <property type="match status" value="1"/>
</dbReference>
<dbReference type="InterPro" id="IPR001130">
    <property type="entry name" value="TatD-like"/>
</dbReference>
<feature type="compositionally biased region" description="Low complexity" evidence="3">
    <location>
        <begin position="317"/>
        <end position="329"/>
    </location>
</feature>
<dbReference type="SUPFAM" id="SSF51556">
    <property type="entry name" value="Metallo-dependent hydrolases"/>
    <property type="match status" value="1"/>
</dbReference>
<evidence type="ECO:0000313" key="5">
    <source>
        <dbReference type="Proteomes" id="UP001066276"/>
    </source>
</evidence>
<proteinExistence type="inferred from homology"/>
<organism evidence="4 5">
    <name type="scientific">Pleurodeles waltl</name>
    <name type="common">Iberian ribbed newt</name>
    <dbReference type="NCBI Taxonomy" id="8319"/>
    <lineage>
        <taxon>Eukaryota</taxon>
        <taxon>Metazoa</taxon>
        <taxon>Chordata</taxon>
        <taxon>Craniata</taxon>
        <taxon>Vertebrata</taxon>
        <taxon>Euteleostomi</taxon>
        <taxon>Amphibia</taxon>
        <taxon>Batrachia</taxon>
        <taxon>Caudata</taxon>
        <taxon>Salamandroidea</taxon>
        <taxon>Salamandridae</taxon>
        <taxon>Pleurodelinae</taxon>
        <taxon>Pleurodeles</taxon>
    </lineage>
</organism>
<name>A0AAV7N7Z0_PLEWA</name>
<dbReference type="PANTHER" id="PTHR46363:SF1">
    <property type="entry name" value="DEOXYRIBONUCLEASE TATDN2-RELATED"/>
    <property type="match status" value="1"/>
</dbReference>
<dbReference type="PANTHER" id="PTHR46363">
    <property type="entry name" value="DEOXYRIBONUCLEASE TATDN2-RELATED"/>
    <property type="match status" value="1"/>
</dbReference>
<keyword evidence="5" id="KW-1185">Reference proteome</keyword>
<dbReference type="InterPro" id="IPR032466">
    <property type="entry name" value="Metal_Hydrolase"/>
</dbReference>
<dbReference type="InterPro" id="IPR018228">
    <property type="entry name" value="DNase_TatD-rel_CS"/>
</dbReference>
<dbReference type="Pfam" id="PF01026">
    <property type="entry name" value="TatD_DNase"/>
    <property type="match status" value="1"/>
</dbReference>
<dbReference type="AlphaFoldDB" id="A0AAV7N7Z0"/>
<evidence type="ECO:0000256" key="3">
    <source>
        <dbReference type="SAM" id="MobiDB-lite"/>
    </source>
</evidence>